<keyword evidence="8 12" id="KW-0732">Signal</keyword>
<keyword evidence="6" id="KW-0964">Secreted</keyword>
<dbReference type="InterPro" id="IPR011427">
    <property type="entry name" value="Polymorphic_membr_middle"/>
</dbReference>
<dbReference type="EMBL" id="LN847049">
    <property type="protein sequence ID" value="CRI42570.1"/>
    <property type="molecule type" value="Genomic_DNA"/>
</dbReference>
<keyword evidence="9" id="KW-0472">Membrane</keyword>
<keyword evidence="7" id="KW-0812">Transmembrane</keyword>
<comment type="subcellular location">
    <subcellularLocation>
        <location evidence="2">Cell outer membrane</location>
        <topology evidence="2">Peripheral membrane protein</topology>
        <orientation evidence="2">Extracellular side</orientation>
    </subcellularLocation>
    <subcellularLocation>
        <location evidence="1">Secreted</location>
        <location evidence="1">Cell wall</location>
    </subcellularLocation>
</comment>
<protein>
    <submittedName>
        <fullName evidence="14">Probable outer membrane protein pmp13</fullName>
    </submittedName>
</protein>
<name>A0A0F7WQP1_CHLPN</name>
<dbReference type="InterPro" id="IPR036709">
    <property type="entry name" value="Autotransporte_beta_dom_sf"/>
</dbReference>
<feature type="signal peptide" evidence="12">
    <location>
        <begin position="1"/>
        <end position="24"/>
    </location>
</feature>
<organism evidence="14">
    <name type="scientific">Chlamydia pneumoniae</name>
    <name type="common">Chlamydophila pneumoniae</name>
    <dbReference type="NCBI Taxonomy" id="83558"/>
    <lineage>
        <taxon>Bacteria</taxon>
        <taxon>Pseudomonadati</taxon>
        <taxon>Chlamydiota</taxon>
        <taxon>Chlamydiia</taxon>
        <taxon>Chlamydiales</taxon>
        <taxon>Chlamydiaceae</taxon>
        <taxon>Chlamydia/Chlamydophila group</taxon>
        <taxon>Chlamydia</taxon>
    </lineage>
</organism>
<keyword evidence="10" id="KW-0998">Cell outer membrane</keyword>
<dbReference type="InterPro" id="IPR003368">
    <property type="entry name" value="POMP_repeat"/>
</dbReference>
<accession>A0A0F7WQP1</accession>
<evidence type="ECO:0000313" key="14">
    <source>
        <dbReference type="EMBL" id="CRI42570.1"/>
    </source>
</evidence>
<feature type="domain" description="Autotransporter" evidence="13">
    <location>
        <begin position="691"/>
        <end position="973"/>
    </location>
</feature>
<dbReference type="SUPFAM" id="SSF103515">
    <property type="entry name" value="Autotransporter"/>
    <property type="match status" value="1"/>
</dbReference>
<evidence type="ECO:0000256" key="9">
    <source>
        <dbReference type="ARBA" id="ARBA00023136"/>
    </source>
</evidence>
<evidence type="ECO:0000256" key="2">
    <source>
        <dbReference type="ARBA" id="ARBA00004416"/>
    </source>
</evidence>
<reference evidence="14" key="1">
    <citation type="submission" date="2015-05" db="EMBL/GenBank/DDBJ databases">
        <authorList>
            <person name="Rattei Thomas"/>
        </authorList>
    </citation>
    <scope>NUCLEOTIDE SEQUENCE</scope>
    <source>
        <strain evidence="14">DC9</strain>
    </source>
</reference>
<dbReference type="Pfam" id="PF07548">
    <property type="entry name" value="ChlamPMP_M"/>
    <property type="match status" value="1"/>
</dbReference>
<evidence type="ECO:0000256" key="12">
    <source>
        <dbReference type="SAM" id="SignalP"/>
    </source>
</evidence>
<feature type="region of interest" description="Disordered" evidence="11">
    <location>
        <begin position="284"/>
        <end position="303"/>
    </location>
</feature>
<dbReference type="Pfam" id="PF02415">
    <property type="entry name" value="Chlam_PMP"/>
    <property type="match status" value="4"/>
</dbReference>
<evidence type="ECO:0000256" key="8">
    <source>
        <dbReference type="ARBA" id="ARBA00022729"/>
    </source>
</evidence>
<dbReference type="InterPro" id="IPR005546">
    <property type="entry name" value="Autotransporte_beta"/>
</dbReference>
<dbReference type="SMART" id="SM00869">
    <property type="entry name" value="Autotransporter"/>
    <property type="match status" value="1"/>
</dbReference>
<evidence type="ECO:0000256" key="5">
    <source>
        <dbReference type="ARBA" id="ARBA00022512"/>
    </source>
</evidence>
<dbReference type="PROSITE" id="PS51208">
    <property type="entry name" value="AUTOTRANSPORTER"/>
    <property type="match status" value="1"/>
</dbReference>
<feature type="compositionally biased region" description="Polar residues" evidence="11">
    <location>
        <begin position="284"/>
        <end position="293"/>
    </location>
</feature>
<feature type="chain" id="PRO_5002524645" evidence="12">
    <location>
        <begin position="25"/>
        <end position="973"/>
    </location>
</feature>
<evidence type="ECO:0000256" key="6">
    <source>
        <dbReference type="ARBA" id="ARBA00022525"/>
    </source>
</evidence>
<evidence type="ECO:0000256" key="3">
    <source>
        <dbReference type="ARBA" id="ARBA00007542"/>
    </source>
</evidence>
<keyword evidence="4" id="KW-1134">Transmembrane beta strand</keyword>
<dbReference type="AlphaFoldDB" id="A0A0F7WQP1"/>
<evidence type="ECO:0000256" key="7">
    <source>
        <dbReference type="ARBA" id="ARBA00022692"/>
    </source>
</evidence>
<keyword evidence="5" id="KW-0134">Cell wall</keyword>
<evidence type="ECO:0000256" key="11">
    <source>
        <dbReference type="SAM" id="MobiDB-lite"/>
    </source>
</evidence>
<evidence type="ECO:0000256" key="4">
    <source>
        <dbReference type="ARBA" id="ARBA00022452"/>
    </source>
</evidence>
<comment type="similarity">
    <text evidence="3">Belongs to the PMP outer membrane protein family.</text>
</comment>
<dbReference type="GO" id="GO:0009279">
    <property type="term" value="C:cell outer membrane"/>
    <property type="evidence" value="ECO:0007669"/>
    <property type="project" value="UniProtKB-SubCell"/>
</dbReference>
<evidence type="ECO:0000256" key="10">
    <source>
        <dbReference type="ARBA" id="ARBA00023237"/>
    </source>
</evidence>
<sequence>MKTSIRKFLISTTLAPCFASTAFTVEVIMPSENFDGSSGKIFPYTTLSDPRGTLCIFSGDLYIANLDNAISRTSSSCFSNRAGALQILGKGGVFSFLNIRSSADGAAISSVITQNPELCPLSFSGFSQMIFDNCESLTSDTSASNVIPHASAIYATTPMLFTNNDSILFQYNRSAGFGAAIRGTSITIENTKKSLLFNGNGSISNGGALTGSAAINLINNSAPVIFSTNATGIYGGAIYLTGGSMLTSGNLSGVLFVNNSSRSGGAIYANGNVTFSNNSDLTFQNNTASPQNSLPAPTPPPTPPAVTPLLGYGGAIFCTPPATPPPTGVSLTISGENSVTFLENIASEQGGALYGKKISIDSNKSTIFLGNTAGKGGAIAIPESGELSLSANQGDILFNKNLSITSGTPTRNSIHFGKDAKFATLGATQGYTLYFYDPITSDDLSAASAAATVVVNPKASADGAYSGTIVFSGETLTATEAATPANATSTLNQKLELEGGTLALRNGATLNVHNFTQDEKSVVIMDAGTTLATTNGANNTDGAITLNKLVINLDSLDGTKAAVVNVQSTNGALTISGTLGLVKNSQDCCDNHGMFNKDLQQVPILELKATSNTVTTTDFSLGTNGYQQSPYGYQGTWEFTIDTTTHTVTGNWKKTGYIPHPERLAPLIPNSLWANVIDLRAVSQASAAGGEDVPGKQLSITGITNFFHANHTDDARSYRHMGGGYLINTYTRITPDAALSLGFGQLFTKSKDYLVGHGHSNVYFATVYSNITKSLFGSSRFFSGGTSRVTYSRSNEKVKTSYTKLPKGRCSWSNNCWLGELEGNLPITLSSRILNLKQIIPFVKAEVAYATHGGIQENTPEGRIFGHGHLLNVAVPVGVRFDKNSHNRPDFYTIIVAYAPDVYRHNPDCDTTLPINGATWSSIGNNLTRSTLLVQASSHTSVNDVLEIFGHCGCDIRRTSRQYTLDIGSKLRF</sequence>
<gene>
    <name evidence="14" type="primary">pmp13</name>
    <name evidence="14" type="ORF">BN1224_DC9_BS_00530</name>
</gene>
<evidence type="ECO:0000256" key="1">
    <source>
        <dbReference type="ARBA" id="ARBA00004191"/>
    </source>
</evidence>
<evidence type="ECO:0000259" key="13">
    <source>
        <dbReference type="PROSITE" id="PS51208"/>
    </source>
</evidence>
<dbReference type="NCBIfam" id="TIGR01376">
    <property type="entry name" value="POMP_repeat"/>
    <property type="match status" value="3"/>
</dbReference>
<proteinExistence type="inferred from homology"/>